<sequence>MSLFWTLIFLSSAFSINCSESKNQKKLPSAVLVGTVYCDTCFHQDFPKAGHVIEGATVAVECKSTRWSRSFRQEVKTDDRGDFRVKLPFSVGKHAKKIEGCSVKLISSNEPYCAVAATAASTSLNLKAKREGMHIFPLNQPRVCDQKPRIGDIKRRNVGDDRKSAVLDANDLAYDDQPYNPPVLGHLPPLPQLPQLPPLPQLPQLPPLPGIPYLPPLPGKEPTIMPPKSSVADVDLPATSEIPLMPNPLNPNIFPPIPLLPPPSLLPPVVPSPPASIFPPVFPAPPPTIFPPIIPAPPPTSPFFQLPPVPGFTPSAPPPPPPFPISFPPFPFQPTPGFPGVPPAVVSSSP</sequence>
<evidence type="ECO:0008006" key="5">
    <source>
        <dbReference type="Google" id="ProtNLM"/>
    </source>
</evidence>
<dbReference type="Pfam" id="PF01190">
    <property type="entry name" value="Pollen_Ole_e_1"/>
    <property type="match status" value="1"/>
</dbReference>
<dbReference type="Proteomes" id="UP000250235">
    <property type="component" value="Unassembled WGS sequence"/>
</dbReference>
<keyword evidence="2" id="KW-0732">Signal</keyword>
<dbReference type="PANTHER" id="PTHR47273">
    <property type="entry name" value="EXPRESSED PROTEIN"/>
    <property type="match status" value="1"/>
</dbReference>
<evidence type="ECO:0000313" key="4">
    <source>
        <dbReference type="Proteomes" id="UP000250235"/>
    </source>
</evidence>
<feature type="region of interest" description="Disordered" evidence="1">
    <location>
        <begin position="305"/>
        <end position="331"/>
    </location>
</feature>
<accession>A0A2Z7CX85</accession>
<protein>
    <recommendedName>
        <fullName evidence="5">Pollen Ole e 1 allergen and extensin family protein</fullName>
    </recommendedName>
</protein>
<organism evidence="3 4">
    <name type="scientific">Dorcoceras hygrometricum</name>
    <dbReference type="NCBI Taxonomy" id="472368"/>
    <lineage>
        <taxon>Eukaryota</taxon>
        <taxon>Viridiplantae</taxon>
        <taxon>Streptophyta</taxon>
        <taxon>Embryophyta</taxon>
        <taxon>Tracheophyta</taxon>
        <taxon>Spermatophyta</taxon>
        <taxon>Magnoliopsida</taxon>
        <taxon>eudicotyledons</taxon>
        <taxon>Gunneridae</taxon>
        <taxon>Pentapetalae</taxon>
        <taxon>asterids</taxon>
        <taxon>lamiids</taxon>
        <taxon>Lamiales</taxon>
        <taxon>Gesneriaceae</taxon>
        <taxon>Didymocarpoideae</taxon>
        <taxon>Trichosporeae</taxon>
        <taxon>Loxocarpinae</taxon>
        <taxon>Dorcoceras</taxon>
    </lineage>
</organism>
<evidence type="ECO:0000256" key="2">
    <source>
        <dbReference type="SAM" id="SignalP"/>
    </source>
</evidence>
<dbReference type="AlphaFoldDB" id="A0A2Z7CX85"/>
<keyword evidence="4" id="KW-1185">Reference proteome</keyword>
<gene>
    <name evidence="3" type="ORF">F511_24984</name>
</gene>
<dbReference type="PANTHER" id="PTHR47273:SF4">
    <property type="entry name" value="EXPRESSED PROTEIN"/>
    <property type="match status" value="1"/>
</dbReference>
<evidence type="ECO:0000313" key="3">
    <source>
        <dbReference type="EMBL" id="KZV51611.1"/>
    </source>
</evidence>
<proteinExistence type="predicted"/>
<name>A0A2Z7CX85_9LAMI</name>
<feature type="signal peptide" evidence="2">
    <location>
        <begin position="1"/>
        <end position="15"/>
    </location>
</feature>
<dbReference type="OrthoDB" id="1935547at2759"/>
<dbReference type="EMBL" id="KQ991591">
    <property type="protein sequence ID" value="KZV51611.1"/>
    <property type="molecule type" value="Genomic_DNA"/>
</dbReference>
<reference evidence="3 4" key="1">
    <citation type="journal article" date="2015" name="Proc. Natl. Acad. Sci. U.S.A.">
        <title>The resurrection genome of Boea hygrometrica: A blueprint for survival of dehydration.</title>
        <authorList>
            <person name="Xiao L."/>
            <person name="Yang G."/>
            <person name="Zhang L."/>
            <person name="Yang X."/>
            <person name="Zhao S."/>
            <person name="Ji Z."/>
            <person name="Zhou Q."/>
            <person name="Hu M."/>
            <person name="Wang Y."/>
            <person name="Chen M."/>
            <person name="Xu Y."/>
            <person name="Jin H."/>
            <person name="Xiao X."/>
            <person name="Hu G."/>
            <person name="Bao F."/>
            <person name="Hu Y."/>
            <person name="Wan P."/>
            <person name="Li L."/>
            <person name="Deng X."/>
            <person name="Kuang T."/>
            <person name="Xiang C."/>
            <person name="Zhu J.K."/>
            <person name="Oliver M.J."/>
            <person name="He Y."/>
        </authorList>
    </citation>
    <scope>NUCLEOTIDE SEQUENCE [LARGE SCALE GENOMIC DNA]</scope>
    <source>
        <strain evidence="4">cv. XS01</strain>
    </source>
</reference>
<feature type="chain" id="PRO_5016254827" description="Pollen Ole e 1 allergen and extensin family protein" evidence="2">
    <location>
        <begin position="16"/>
        <end position="350"/>
    </location>
</feature>
<evidence type="ECO:0000256" key="1">
    <source>
        <dbReference type="SAM" id="MobiDB-lite"/>
    </source>
</evidence>